<sequence length="125" mass="14340">MADIFEERIAPYMKALGEKVEGKEVFPDDVCYDMNLMFQLADDILAGGDGSIPLKNPWGSRTIDEMVERRIRFQALYDERVSRGRVTSGIEVAVQREVDILDEFQGDSAIFPRQSMLFIANMTWR</sequence>
<dbReference type="EMBL" id="CP098242">
    <property type="protein sequence ID" value="WAW10396.1"/>
    <property type="molecule type" value="Genomic_DNA"/>
</dbReference>
<reference evidence="1" key="1">
    <citation type="journal article" date="2022" name="Front. Microbiol.">
        <title>New perspectives on an old grouping: The genomic and phenotypic variability of Oxalobacter formigenes and the implications for calcium oxalate stone prevention.</title>
        <authorList>
            <person name="Chmiel J.A."/>
            <person name="Carr C."/>
            <person name="Stuivenberg G.A."/>
            <person name="Venema R."/>
            <person name="Chanyi R.M."/>
            <person name="Al K.F."/>
            <person name="Giguere D."/>
            <person name="Say H."/>
            <person name="Akouris P.P."/>
            <person name="Dominguez Romero S.A."/>
            <person name="Kwong A."/>
            <person name="Tai V."/>
            <person name="Koval S.F."/>
            <person name="Razvi H."/>
            <person name="Bjazevic J."/>
            <person name="Burton J.P."/>
        </authorList>
    </citation>
    <scope>NUCLEOTIDE SEQUENCE</scope>
    <source>
        <strain evidence="1">WoOx3</strain>
    </source>
</reference>
<proteinExistence type="predicted"/>
<evidence type="ECO:0000313" key="2">
    <source>
        <dbReference type="Proteomes" id="UP001156215"/>
    </source>
</evidence>
<organism evidence="1 2">
    <name type="scientific">Oxalobacter vibrioformis</name>
    <dbReference type="NCBI Taxonomy" id="933080"/>
    <lineage>
        <taxon>Bacteria</taxon>
        <taxon>Pseudomonadati</taxon>
        <taxon>Pseudomonadota</taxon>
        <taxon>Betaproteobacteria</taxon>
        <taxon>Burkholderiales</taxon>
        <taxon>Oxalobacteraceae</taxon>
        <taxon>Oxalobacter</taxon>
    </lineage>
</organism>
<evidence type="ECO:0000313" key="1">
    <source>
        <dbReference type="EMBL" id="WAW10396.1"/>
    </source>
</evidence>
<keyword evidence="2" id="KW-1185">Reference proteome</keyword>
<dbReference type="RefSeq" id="WP_269309407.1">
    <property type="nucleotide sequence ID" value="NZ_CP098242.1"/>
</dbReference>
<gene>
    <name evidence="1" type="ORF">NB640_01645</name>
</gene>
<name>A0A9E9P4R5_9BURK</name>
<accession>A0A9E9P4R5</accession>
<dbReference type="Proteomes" id="UP001156215">
    <property type="component" value="Chromosome"/>
</dbReference>
<dbReference type="KEGG" id="ovb:NB640_01645"/>
<protein>
    <submittedName>
        <fullName evidence="1">Uncharacterized protein</fullName>
    </submittedName>
</protein>
<dbReference type="AlphaFoldDB" id="A0A9E9P4R5"/>